<gene>
    <name evidence="2" type="ORF">IDJ81_00470</name>
</gene>
<keyword evidence="1" id="KW-0732">Signal</keyword>
<organism evidence="2 3">
    <name type="scientific">Tsuneonella flava</name>
    <dbReference type="NCBI Taxonomy" id="2055955"/>
    <lineage>
        <taxon>Bacteria</taxon>
        <taxon>Pseudomonadati</taxon>
        <taxon>Pseudomonadota</taxon>
        <taxon>Alphaproteobacteria</taxon>
        <taxon>Sphingomonadales</taxon>
        <taxon>Erythrobacteraceae</taxon>
        <taxon>Tsuneonella</taxon>
    </lineage>
</organism>
<protein>
    <submittedName>
        <fullName evidence="2">Uncharacterized protein</fullName>
    </submittedName>
</protein>
<proteinExistence type="predicted"/>
<dbReference type="EMBL" id="CP061510">
    <property type="protein sequence ID" value="QSB44709.1"/>
    <property type="molecule type" value="Genomic_DNA"/>
</dbReference>
<evidence type="ECO:0000313" key="3">
    <source>
        <dbReference type="Proteomes" id="UP000663637"/>
    </source>
</evidence>
<evidence type="ECO:0000313" key="2">
    <source>
        <dbReference type="EMBL" id="QSB44709.1"/>
    </source>
</evidence>
<dbReference type="RefSeq" id="WP_205442787.1">
    <property type="nucleotide sequence ID" value="NZ_CP061510.1"/>
</dbReference>
<dbReference type="Proteomes" id="UP000663637">
    <property type="component" value="Chromosome"/>
</dbReference>
<accession>A0ABX7K8X2</accession>
<sequence length="229" mass="25068">MPAPRFKRAASLFATALLFAFQPAVAKDQSQAASDETADPAVGEYVFSQMELIAGLRLHADGTFEYGLTVGSLDERAQGRWKRAGDRIELVSDPRPLAPTVTPDTIEATPGKPFAIRVRAPNGRDVPGIDLRIDFETGAPLESYLDGGPWTFPADEHRHPRFVTFTLKGYRIDSGPLPLHAEDGTTANYLLTPNDFGVVDLTGTYLERQADGLLLSRPEGTILFKRRSN</sequence>
<evidence type="ECO:0000256" key="1">
    <source>
        <dbReference type="SAM" id="SignalP"/>
    </source>
</evidence>
<name>A0ABX7K8X2_9SPHN</name>
<keyword evidence="3" id="KW-1185">Reference proteome</keyword>
<feature type="chain" id="PRO_5047113071" evidence="1">
    <location>
        <begin position="27"/>
        <end position="229"/>
    </location>
</feature>
<reference evidence="2 3" key="1">
    <citation type="submission" date="2020-09" db="EMBL/GenBank/DDBJ databases">
        <title>Complete genome sequence of altererythrobacter flavus SS-21NJ, isolated from Dongying oil sludge in Shandong province.</title>
        <authorList>
            <person name="Sun S."/>
            <person name="Zhang Z."/>
        </authorList>
    </citation>
    <scope>NUCLEOTIDE SEQUENCE [LARGE SCALE GENOMIC DNA]</scope>
    <source>
        <strain evidence="2 3">SS-21NJ</strain>
    </source>
</reference>
<feature type="signal peptide" evidence="1">
    <location>
        <begin position="1"/>
        <end position="26"/>
    </location>
</feature>